<feature type="compositionally biased region" description="Acidic residues" evidence="4">
    <location>
        <begin position="1969"/>
        <end position="1988"/>
    </location>
</feature>
<dbReference type="Proteomes" id="UP000050790">
    <property type="component" value="Unassembled WGS sequence"/>
</dbReference>
<feature type="compositionally biased region" description="Low complexity" evidence="4">
    <location>
        <begin position="313"/>
        <end position="322"/>
    </location>
</feature>
<feature type="domain" description="Peptidase M14" evidence="5">
    <location>
        <begin position="1586"/>
        <end position="1868"/>
    </location>
</feature>
<evidence type="ECO:0000256" key="3">
    <source>
        <dbReference type="PROSITE-ProRule" id="PRU01379"/>
    </source>
</evidence>
<protein>
    <submittedName>
        <fullName evidence="7">Pepdidase_M14_N domain-containing protein</fullName>
    </submittedName>
</protein>
<feature type="compositionally biased region" description="Acidic residues" evidence="4">
    <location>
        <begin position="1186"/>
        <end position="1201"/>
    </location>
</feature>
<dbReference type="Gene3D" id="2.60.40.3120">
    <property type="match status" value="1"/>
</dbReference>
<feature type="compositionally biased region" description="Acidic residues" evidence="4">
    <location>
        <begin position="999"/>
        <end position="1024"/>
    </location>
</feature>
<dbReference type="GO" id="GO:0004181">
    <property type="term" value="F:metallocarboxypeptidase activity"/>
    <property type="evidence" value="ECO:0007669"/>
    <property type="project" value="InterPro"/>
</dbReference>
<feature type="compositionally biased region" description="Polar residues" evidence="4">
    <location>
        <begin position="1164"/>
        <end position="1185"/>
    </location>
</feature>
<feature type="region of interest" description="Disordered" evidence="4">
    <location>
        <begin position="1945"/>
        <end position="2025"/>
    </location>
</feature>
<dbReference type="Gene3D" id="3.40.630.10">
    <property type="entry name" value="Zn peptidases"/>
    <property type="match status" value="1"/>
</dbReference>
<dbReference type="SUPFAM" id="SSF48371">
    <property type="entry name" value="ARM repeat"/>
    <property type="match status" value="1"/>
</dbReference>
<dbReference type="GO" id="GO:0008270">
    <property type="term" value="F:zinc ion binding"/>
    <property type="evidence" value="ECO:0007669"/>
    <property type="project" value="InterPro"/>
</dbReference>
<dbReference type="Pfam" id="PF18027">
    <property type="entry name" value="Pepdidase_M14_N"/>
    <property type="match status" value="1"/>
</dbReference>
<feature type="region of interest" description="Disordered" evidence="4">
    <location>
        <begin position="292"/>
        <end position="322"/>
    </location>
</feature>
<feature type="compositionally biased region" description="Low complexity" evidence="4">
    <location>
        <begin position="1332"/>
        <end position="1343"/>
    </location>
</feature>
<sequence>MEEKLRGYMSLFASYCSEVNAVKCKEEDLQFLRANVKKISPLLSSSNKCRKMLFEHESYVSDFSFALQFLNDRVLRTQIVLILSKLVKKSTPQFRITMLIQKGITRALFQALYMEYSEETPNVELLLKIHQLLCRLGPMDKRFGIRARVSHCIPITIHLLRIQVALLNSSIRTTPSNFYKQLKNLSNFNFCYSTMNSSNSFQNNIKHLHTINELLRHPPHSHHYVTMPTVSSIIQHNLNIILHMIYLYISNNGKTNSYLLGRNGVVKLLLQLITLLSGLYIHRTSSIMNSLLSPSSTATTTTTPTPPPPPPATTTTTVTRRKTTMSPTDILGQNFIKITKNSMNDYNINENELIMNSPVRYILIVMASLMKGLVKSFNHNENQSFLELLTEYDLHNNFDFINSILSLITSKPTLIAIGVKHHIHLLRILVNTLYCLIKYKNNAVRANNNNAVPLLLDLFLDIHRCDLQWRWIDLQKSLLNCLKLLTETNSGRKALMKSVGFHTLYAICIGYIGPDPLNRTKHVILSKIISQYKTIKSSTHHNEQIDPNINQYNQSHCKTHLATTTTMMDTVDRTYSSLIKERLHIENVYSNKKNIDLSTCSSSVSSTIKSPSSVATAAETSSSSSTLSSHKTICRNVNQLEMDKSYIFDNDPNRIHKHNRIYSDPIKILIQICILLRRCSPRCSLPIINAENILNCLLPSNDTSSVSLLRRNSEPLIQKDKSASPGIEKSNAAKSKLNQQISCSTNINPISNMKKKSCETSLPHKSSSVHDDDDVTNSRKSSSQQMNSINFITNNPFIDVTSSDYSKLLLSPCNTTTTTINSSNNGNNNNNPKVIRKKSIDNRKQLINVNNKGITTKLNQSYYYDVNSLINKKVPKITNINSENLHSKSINDLYTNNQVYNNSSIDTFISQSCTELANIQQLNKLCRIQKVKFLGRGENENSNQSEKQQDFNGGKCEKLPVTGDKFTSYQQISSSNTSLKSPEIFNVIEQNTQNIDGVGVDDNDEEEMEDEDDDDNDDDDDDNDGANVIGHEDGTTTSQRCTFSELISSHLKFFPEWFDLPNEIPNRLMKEQVEKPLNMMNSVNWPYEYNYSNDNINIHPSIKDNTTLEYYYFAQRVKSLLPFKIIAYPDLIDAHGSIDCEPFYSIDQLIERYFNQPSNLSNDNMTTSSYCENKPSQVTSTVNDNANDDVDDDDDEEEEEEEVVEEECAHLPKVHEADGSSNPIIQTNSSINNLNKTSKSVKLNKTINRSSNNNNNNQSFHRPFNISDIPHIEILDDLRRFIESNDLINRVVYDIDELIKSQYQTLSLKQIHQSQEEEEEEQEQQRRRRQQQQEQSQHSSTLKIKSNQLLLNSNLKYNVSNTNSEVLTKSSKMNVLSSTVIPTCCVQIMNDNHTVDNSSIDSTKLTSNNHQQDYHSPSSVISSSLDNLNLTNHDELLIGQFDAEKGHLEFESRFECGNLRKAIQVRQYEYDLILNPDINTTTYIQWFYFRVSNMKSNISYRFNIINCEKVDSQFNDGMQPLLFSVHESLQSHPCWRRVGSNIIYYRNYFTRPSTRKCNVDGGTYYTATFTICFPYTGDVCYLAYHYPYTYTRLLTDLNKWQNKILNQPNNIYFRIQQLTSTILSNPVPLITVTQTSDTSDELTNINQRPYIILTCRVHPGESNSSWIIKGLIEQLLSNDNMKMNELRQMFIFKIIPMLNPDGVIVGNHRCSISGKDLNRHWINPSSLIHPTIYHTKMLMEFLTLCERSPYIFIDFHGHSRMKNIFLYGCSSIESWLCPDIKNPTYRGINQLEDNSYRKLADILNQLSPYFSKQSCLYMVSKAKETTARIAVWRQFNVVRSYTIEASYCGIRRKWYNNQLIPSKIQEKHQQEDNDNRTIKKKQSNESVLVIEHQIRPIDLMNFGSQLLNAFLLLSEEETTILMSNTNKTVSSISSSPSLMTSSMSLFNVSSPEHPSSSFDANIMPQYGDNDTDVYDDADETNNNDDDDNNNNGSNVNEKPQLSSKIHCSKRKHQSKLKKLKQHKQK</sequence>
<dbReference type="SUPFAM" id="SSF53187">
    <property type="entry name" value="Zn-dependent exopeptidases"/>
    <property type="match status" value="1"/>
</dbReference>
<evidence type="ECO:0000313" key="6">
    <source>
        <dbReference type="Proteomes" id="UP000050790"/>
    </source>
</evidence>
<dbReference type="PROSITE" id="PS52035">
    <property type="entry name" value="PEPTIDASE_M14"/>
    <property type="match status" value="1"/>
</dbReference>
<comment type="cofactor">
    <cofactor evidence="1">
        <name>Zn(2+)</name>
        <dbReference type="ChEBI" id="CHEBI:29105"/>
    </cofactor>
</comment>
<dbReference type="InterPro" id="IPR040626">
    <property type="entry name" value="Pepdidase_M14_N"/>
</dbReference>
<dbReference type="PANTHER" id="PTHR12756:SF11">
    <property type="entry name" value="CYTOSOLIC CARBOXYPEPTIDASE 1"/>
    <property type="match status" value="1"/>
</dbReference>
<feature type="region of interest" description="Disordered" evidence="4">
    <location>
        <begin position="1164"/>
        <end position="1201"/>
    </location>
</feature>
<dbReference type="WBParaSite" id="SMRG1_96980.1">
    <property type="protein sequence ID" value="SMRG1_96980.1"/>
    <property type="gene ID" value="SMRG1_96980"/>
</dbReference>
<dbReference type="Pfam" id="PF25571">
    <property type="entry name" value="TPR_CCP1_N"/>
    <property type="match status" value="2"/>
</dbReference>
<evidence type="ECO:0000313" key="7">
    <source>
        <dbReference type="WBParaSite" id="SMRG1_96980.1"/>
    </source>
</evidence>
<accession>A0AA85ARK7</accession>
<feature type="compositionally biased region" description="Polar residues" evidence="4">
    <location>
        <begin position="1946"/>
        <end position="1959"/>
    </location>
</feature>
<dbReference type="InterPro" id="IPR050821">
    <property type="entry name" value="Cytosolic_carboxypeptidase"/>
</dbReference>
<evidence type="ECO:0000259" key="5">
    <source>
        <dbReference type="PROSITE" id="PS52035"/>
    </source>
</evidence>
<evidence type="ECO:0000256" key="2">
    <source>
        <dbReference type="ARBA" id="ARBA00005988"/>
    </source>
</evidence>
<name>A0AA85ARK7_9TREM</name>
<feature type="active site" description="Proton donor/acceptor" evidence="3">
    <location>
        <position position="1844"/>
    </location>
</feature>
<dbReference type="GO" id="GO:0006508">
    <property type="term" value="P:proteolysis"/>
    <property type="evidence" value="ECO:0007669"/>
    <property type="project" value="InterPro"/>
</dbReference>
<feature type="region of interest" description="Disordered" evidence="4">
    <location>
        <begin position="1314"/>
        <end position="1343"/>
    </location>
</feature>
<organism evidence="6 7">
    <name type="scientific">Schistosoma margrebowiei</name>
    <dbReference type="NCBI Taxonomy" id="48269"/>
    <lineage>
        <taxon>Eukaryota</taxon>
        <taxon>Metazoa</taxon>
        <taxon>Spiralia</taxon>
        <taxon>Lophotrochozoa</taxon>
        <taxon>Platyhelminthes</taxon>
        <taxon>Trematoda</taxon>
        <taxon>Digenea</taxon>
        <taxon>Strigeidida</taxon>
        <taxon>Schistosomatoidea</taxon>
        <taxon>Schistosomatidae</taxon>
        <taxon>Schistosoma</taxon>
    </lineage>
</organism>
<dbReference type="InterPro" id="IPR016024">
    <property type="entry name" value="ARM-type_fold"/>
</dbReference>
<feature type="compositionally biased region" description="Low complexity" evidence="4">
    <location>
        <begin position="292"/>
        <end position="303"/>
    </location>
</feature>
<feature type="region of interest" description="Disordered" evidence="4">
    <location>
        <begin position="1399"/>
        <end position="1418"/>
    </location>
</feature>
<comment type="similarity">
    <text evidence="2 3">Belongs to the peptidase M14 family.</text>
</comment>
<dbReference type="PANTHER" id="PTHR12756">
    <property type="entry name" value="CYTOSOLIC CARBOXYPEPTIDASE"/>
    <property type="match status" value="1"/>
</dbReference>
<evidence type="ECO:0000256" key="4">
    <source>
        <dbReference type="SAM" id="MobiDB-lite"/>
    </source>
</evidence>
<feature type="region of interest" description="Disordered" evidence="4">
    <location>
        <begin position="937"/>
        <end position="956"/>
    </location>
</feature>
<evidence type="ECO:0000256" key="1">
    <source>
        <dbReference type="ARBA" id="ARBA00001947"/>
    </source>
</evidence>
<feature type="compositionally biased region" description="Basic residues" evidence="4">
    <location>
        <begin position="2006"/>
        <end position="2025"/>
    </location>
</feature>
<feature type="compositionally biased region" description="Polar residues" evidence="4">
    <location>
        <begin position="778"/>
        <end position="787"/>
    </location>
</feature>
<dbReference type="InterPro" id="IPR000834">
    <property type="entry name" value="Peptidase_M14"/>
</dbReference>
<feature type="region of interest" description="Disordered" evidence="4">
    <location>
        <begin position="755"/>
        <end position="787"/>
    </location>
</feature>
<feature type="region of interest" description="Disordered" evidence="4">
    <location>
        <begin position="990"/>
        <end position="1036"/>
    </location>
</feature>
<reference evidence="7" key="1">
    <citation type="submission" date="2023-11" db="UniProtKB">
        <authorList>
            <consortium name="WormBaseParasite"/>
        </authorList>
    </citation>
    <scope>IDENTIFICATION</scope>
</reference>
<proteinExistence type="inferred from homology"/>